<dbReference type="RefSeq" id="NP_001366697.1">
    <property type="nucleotide sequence ID" value="NM_001381563.1"/>
</dbReference>
<gene>
    <name evidence="2 4" type="ORF">C06C3.7</name>
    <name evidence="2" type="ORF">CELE_C06C3.7</name>
</gene>
<dbReference type="InParanoid" id="Q17714"/>
<proteinExistence type="predicted"/>
<dbReference type="Bgee" id="WBGene00007377">
    <property type="expression patterns" value="Expressed in embryo and 2 other cell types or tissues"/>
</dbReference>
<evidence type="ECO:0000256" key="1">
    <source>
        <dbReference type="SAM" id="MobiDB-lite"/>
    </source>
</evidence>
<name>Q17714_CAEEL</name>
<dbReference type="KEGG" id="cel:CELE_C06C3.7"/>
<dbReference type="Proteomes" id="UP000001940">
    <property type="component" value="Chromosome II"/>
</dbReference>
<dbReference type="AGR" id="WB:WBGene00007377"/>
<dbReference type="STRING" id="6239.C06C3.7.1"/>
<dbReference type="EMBL" id="BX284602">
    <property type="protein sequence ID" value="CAA85314.1"/>
    <property type="molecule type" value="Genomic_DNA"/>
</dbReference>
<feature type="region of interest" description="Disordered" evidence="1">
    <location>
        <begin position="37"/>
        <end position="66"/>
    </location>
</feature>
<dbReference type="HOGENOM" id="CLU_1887602_0_0_1"/>
<dbReference type="WormBase" id="C06C3.7">
    <property type="protein sequence ID" value="CE00888"/>
    <property type="gene ID" value="WBGene00007377"/>
</dbReference>
<dbReference type="UCSC" id="C06C3.7">
    <property type="organism name" value="c. elegans"/>
</dbReference>
<keyword evidence="3" id="KW-1185">Reference proteome</keyword>
<dbReference type="PaxDb" id="6239-C06C3.7"/>
<evidence type="ECO:0000313" key="4">
    <source>
        <dbReference type="WormBase" id="C06C3.7"/>
    </source>
</evidence>
<reference evidence="2 3" key="1">
    <citation type="journal article" date="1998" name="Science">
        <title>Genome sequence of the nematode C. elegans: a platform for investigating biology.</title>
        <authorList>
            <consortium name="The C. elegans sequencing consortium"/>
            <person name="Sulson J.E."/>
            <person name="Waterston R."/>
        </authorList>
    </citation>
    <scope>NUCLEOTIDE SEQUENCE [LARGE SCALE GENOMIC DNA]</scope>
    <source>
        <strain evidence="2 3">Bristol N2</strain>
    </source>
</reference>
<dbReference type="PIR" id="T19002">
    <property type="entry name" value="T19002"/>
</dbReference>
<dbReference type="AlphaFoldDB" id="Q17714"/>
<protein>
    <submittedName>
        <fullName evidence="2">Upf2 domain-containing protein</fullName>
    </submittedName>
</protein>
<organism evidence="2 3">
    <name type="scientific">Caenorhabditis elegans</name>
    <dbReference type="NCBI Taxonomy" id="6239"/>
    <lineage>
        <taxon>Eukaryota</taxon>
        <taxon>Metazoa</taxon>
        <taxon>Ecdysozoa</taxon>
        <taxon>Nematoda</taxon>
        <taxon>Chromadorea</taxon>
        <taxon>Rhabditida</taxon>
        <taxon>Rhabditina</taxon>
        <taxon>Rhabditomorpha</taxon>
        <taxon>Rhabditoidea</taxon>
        <taxon>Rhabditidae</taxon>
        <taxon>Peloderinae</taxon>
        <taxon>Caenorhabditis</taxon>
    </lineage>
</organism>
<accession>Q17714</accession>
<dbReference type="GeneID" id="182304"/>
<sequence>MSAKNVLKMANRNSANKRDILGDLLSLSSNKTVNLNEMAHGQGKRKMASIDGQKENPKRIKMSQHMTAKEVKIPLLRTPDEEARKIEKLRREARIKRSKEVHYDAAEQQQIMMNYEWTVQMEEQEKLRKKVEKKH</sequence>
<evidence type="ECO:0000313" key="3">
    <source>
        <dbReference type="Proteomes" id="UP000001940"/>
    </source>
</evidence>
<dbReference type="CTD" id="182304"/>
<evidence type="ECO:0000313" key="2">
    <source>
        <dbReference type="EMBL" id="CAA85314.1"/>
    </source>
</evidence>